<sequence>MYLIRRVYEVKPGLARKVASLVQRQGDIYTAAGQRSKVLVYFNGGTVPGHNNRVYMEWTDETIESPMREGLELPKEALQIGANVRELIEDQYIEFFEMMIPAKMQEE</sequence>
<protein>
    <submittedName>
        <fullName evidence="1">Uncharacterized protein</fullName>
    </submittedName>
</protein>
<name>A0A381UCS5_9ZZZZ</name>
<evidence type="ECO:0000313" key="1">
    <source>
        <dbReference type="EMBL" id="SVA26032.1"/>
    </source>
</evidence>
<reference evidence="1" key="1">
    <citation type="submission" date="2018-05" db="EMBL/GenBank/DDBJ databases">
        <authorList>
            <person name="Lanie J.A."/>
            <person name="Ng W.-L."/>
            <person name="Kazmierczak K.M."/>
            <person name="Andrzejewski T.M."/>
            <person name="Davidsen T.M."/>
            <person name="Wayne K.J."/>
            <person name="Tettelin H."/>
            <person name="Glass J.I."/>
            <person name="Rusch D."/>
            <person name="Podicherti R."/>
            <person name="Tsui H.-C.T."/>
            <person name="Winkler M.E."/>
        </authorList>
    </citation>
    <scope>NUCLEOTIDE SEQUENCE</scope>
</reference>
<proteinExistence type="predicted"/>
<dbReference type="AlphaFoldDB" id="A0A381UCS5"/>
<gene>
    <name evidence="1" type="ORF">METZ01_LOCUS78886</name>
</gene>
<dbReference type="EMBL" id="UINC01006190">
    <property type="protein sequence ID" value="SVA26032.1"/>
    <property type="molecule type" value="Genomic_DNA"/>
</dbReference>
<accession>A0A381UCS5</accession>
<organism evidence="1">
    <name type="scientific">marine metagenome</name>
    <dbReference type="NCBI Taxonomy" id="408172"/>
    <lineage>
        <taxon>unclassified sequences</taxon>
        <taxon>metagenomes</taxon>
        <taxon>ecological metagenomes</taxon>
    </lineage>
</organism>